<dbReference type="SMART" id="SM00866">
    <property type="entry name" value="UTRA"/>
    <property type="match status" value="1"/>
</dbReference>
<reference evidence="5" key="2">
    <citation type="submission" date="2020-09" db="EMBL/GenBank/DDBJ databases">
        <authorList>
            <person name="Sun Q."/>
            <person name="Zhou Y."/>
        </authorList>
    </citation>
    <scope>NUCLEOTIDE SEQUENCE</scope>
    <source>
        <strain evidence="5">CGMCC 1.12777</strain>
    </source>
</reference>
<protein>
    <submittedName>
        <fullName evidence="5">Phosphonate metabolism transcriptional regulator PhnF</fullName>
    </submittedName>
</protein>
<dbReference type="SMART" id="SM00345">
    <property type="entry name" value="HTH_GNTR"/>
    <property type="match status" value="1"/>
</dbReference>
<comment type="caution">
    <text evidence="5">The sequence shown here is derived from an EMBL/GenBank/DDBJ whole genome shotgun (WGS) entry which is preliminary data.</text>
</comment>
<dbReference type="InterPro" id="IPR011663">
    <property type="entry name" value="UTRA"/>
</dbReference>
<name>A0A8J2ZVP4_9BACL</name>
<dbReference type="EMBL" id="BMFV01000011">
    <property type="protein sequence ID" value="GGH80930.1"/>
    <property type="molecule type" value="Genomic_DNA"/>
</dbReference>
<evidence type="ECO:0000313" key="5">
    <source>
        <dbReference type="EMBL" id="GGH80930.1"/>
    </source>
</evidence>
<evidence type="ECO:0000256" key="2">
    <source>
        <dbReference type="ARBA" id="ARBA00023125"/>
    </source>
</evidence>
<dbReference type="AlphaFoldDB" id="A0A8J2ZVP4"/>
<keyword evidence="3" id="KW-0804">Transcription</keyword>
<organism evidence="5 6">
    <name type="scientific">Pullulanibacillus pueri</name>
    <dbReference type="NCBI Taxonomy" id="1437324"/>
    <lineage>
        <taxon>Bacteria</taxon>
        <taxon>Bacillati</taxon>
        <taxon>Bacillota</taxon>
        <taxon>Bacilli</taxon>
        <taxon>Bacillales</taxon>
        <taxon>Sporolactobacillaceae</taxon>
        <taxon>Pullulanibacillus</taxon>
    </lineage>
</organism>
<evidence type="ECO:0000259" key="4">
    <source>
        <dbReference type="PROSITE" id="PS50949"/>
    </source>
</evidence>
<dbReference type="Gene3D" id="3.40.1410.10">
    <property type="entry name" value="Chorismate lyase-like"/>
    <property type="match status" value="1"/>
</dbReference>
<dbReference type="PRINTS" id="PR00035">
    <property type="entry name" value="HTHGNTR"/>
</dbReference>
<keyword evidence="2" id="KW-0238">DNA-binding</keyword>
<dbReference type="GO" id="GO:0003700">
    <property type="term" value="F:DNA-binding transcription factor activity"/>
    <property type="evidence" value="ECO:0007669"/>
    <property type="project" value="InterPro"/>
</dbReference>
<dbReference type="Proteomes" id="UP000656813">
    <property type="component" value="Unassembled WGS sequence"/>
</dbReference>
<sequence>MIDKHSPIPIYYQIEEFLKEKIVSKQYEVDQAIPSERELSEVFGVSRMTIRQALNDLVTEGYLYREKGKGTFVAAQKIEQPLHEVTGFSEDMLKRGMVPATRIIQFGETDADKQIAAYLKINEHDPIYKIERLRLADERPIALEHTYVPVHLVPNLTEDIVKESFYSYVEQHLQLEISHAEQTIEAGLANSKQASLLEISQGSPVLFIQQLTCLTNEQPIEWVRSTYRADRYKFHVNMKR</sequence>
<feature type="domain" description="HTH gntR-type" evidence="4">
    <location>
        <begin position="8"/>
        <end position="76"/>
    </location>
</feature>
<dbReference type="Pfam" id="PF00392">
    <property type="entry name" value="GntR"/>
    <property type="match status" value="1"/>
</dbReference>
<dbReference type="GO" id="GO:0045892">
    <property type="term" value="P:negative regulation of DNA-templated transcription"/>
    <property type="evidence" value="ECO:0007669"/>
    <property type="project" value="TreeGrafter"/>
</dbReference>
<dbReference type="SUPFAM" id="SSF64288">
    <property type="entry name" value="Chorismate lyase-like"/>
    <property type="match status" value="1"/>
</dbReference>
<dbReference type="RefSeq" id="WP_188497079.1">
    <property type="nucleotide sequence ID" value="NZ_BMFV01000011.1"/>
</dbReference>
<accession>A0A8J2ZVP4</accession>
<dbReference type="PANTHER" id="PTHR44846">
    <property type="entry name" value="MANNOSYL-D-GLYCERATE TRANSPORT/METABOLISM SYSTEM REPRESSOR MNGR-RELATED"/>
    <property type="match status" value="1"/>
</dbReference>
<dbReference type="InterPro" id="IPR028978">
    <property type="entry name" value="Chorismate_lyase_/UTRA_dom_sf"/>
</dbReference>
<dbReference type="PROSITE" id="PS50949">
    <property type="entry name" value="HTH_GNTR"/>
    <property type="match status" value="1"/>
</dbReference>
<dbReference type="Gene3D" id="1.10.10.10">
    <property type="entry name" value="Winged helix-like DNA-binding domain superfamily/Winged helix DNA-binding domain"/>
    <property type="match status" value="1"/>
</dbReference>
<dbReference type="InterPro" id="IPR000524">
    <property type="entry name" value="Tscrpt_reg_HTH_GntR"/>
</dbReference>
<dbReference type="Pfam" id="PF07702">
    <property type="entry name" value="UTRA"/>
    <property type="match status" value="1"/>
</dbReference>
<proteinExistence type="predicted"/>
<keyword evidence="1" id="KW-0805">Transcription regulation</keyword>
<keyword evidence="6" id="KW-1185">Reference proteome</keyword>
<dbReference type="InterPro" id="IPR050679">
    <property type="entry name" value="Bact_HTH_transcr_reg"/>
</dbReference>
<dbReference type="InterPro" id="IPR036388">
    <property type="entry name" value="WH-like_DNA-bd_sf"/>
</dbReference>
<evidence type="ECO:0000313" key="6">
    <source>
        <dbReference type="Proteomes" id="UP000656813"/>
    </source>
</evidence>
<dbReference type="FunFam" id="1.10.10.10:FF:000079">
    <property type="entry name" value="GntR family transcriptional regulator"/>
    <property type="match status" value="1"/>
</dbReference>
<dbReference type="InterPro" id="IPR036390">
    <property type="entry name" value="WH_DNA-bd_sf"/>
</dbReference>
<gene>
    <name evidence="5" type="ORF">GCM10007096_18070</name>
</gene>
<dbReference type="SUPFAM" id="SSF46785">
    <property type="entry name" value="Winged helix' DNA-binding domain"/>
    <property type="match status" value="1"/>
</dbReference>
<evidence type="ECO:0000256" key="3">
    <source>
        <dbReference type="ARBA" id="ARBA00023163"/>
    </source>
</evidence>
<evidence type="ECO:0000256" key="1">
    <source>
        <dbReference type="ARBA" id="ARBA00023015"/>
    </source>
</evidence>
<dbReference type="CDD" id="cd07377">
    <property type="entry name" value="WHTH_GntR"/>
    <property type="match status" value="1"/>
</dbReference>
<reference evidence="5" key="1">
    <citation type="journal article" date="2014" name="Int. J. Syst. Evol. Microbiol.">
        <title>Complete genome sequence of Corynebacterium casei LMG S-19264T (=DSM 44701T), isolated from a smear-ripened cheese.</title>
        <authorList>
            <consortium name="US DOE Joint Genome Institute (JGI-PGF)"/>
            <person name="Walter F."/>
            <person name="Albersmeier A."/>
            <person name="Kalinowski J."/>
            <person name="Ruckert C."/>
        </authorList>
    </citation>
    <scope>NUCLEOTIDE SEQUENCE</scope>
    <source>
        <strain evidence="5">CGMCC 1.12777</strain>
    </source>
</reference>
<dbReference type="PANTHER" id="PTHR44846:SF1">
    <property type="entry name" value="MANNOSYL-D-GLYCERATE TRANSPORT_METABOLISM SYSTEM REPRESSOR MNGR-RELATED"/>
    <property type="match status" value="1"/>
</dbReference>
<dbReference type="GO" id="GO:0003677">
    <property type="term" value="F:DNA binding"/>
    <property type="evidence" value="ECO:0007669"/>
    <property type="project" value="UniProtKB-KW"/>
</dbReference>